<evidence type="ECO:0000313" key="1">
    <source>
        <dbReference type="EMBL" id="OHV40204.1"/>
    </source>
</evidence>
<dbReference type="Proteomes" id="UP000179627">
    <property type="component" value="Unassembled WGS sequence"/>
</dbReference>
<name>A0A1S1R637_9ACTN</name>
<comment type="caution">
    <text evidence="1">The sequence shown here is derived from an EMBL/GenBank/DDBJ whole genome shotgun (WGS) entry which is preliminary data.</text>
</comment>
<sequence length="238" mass="25405">MVLMPVPAGPTPTPSGLCSPWVDAATVAARPDMADVTITPETLAAACVDASALLYILSGRQYPGICTSTVRPHNGSGGWGGIDLQLYPIHTVIEVKVDGETLGAGDYRLDDRRWLVRTDGLIWPSDQWLHLADTEAGTWSVAAVHGAEPPALGVSAASRLAAELAKERTPGATTALPRRLTNITRQGVSMTLVDPATYLDQGRTGVPEVDRFIAAVNPSRQRARPAVFSPDLPRRRRV</sequence>
<dbReference type="EMBL" id="MBLM01000081">
    <property type="protein sequence ID" value="OHV40204.1"/>
    <property type="molecule type" value="Genomic_DNA"/>
</dbReference>
<keyword evidence="2" id="KW-1185">Reference proteome</keyword>
<proteinExistence type="predicted"/>
<accession>A0A1S1R637</accession>
<gene>
    <name evidence="1" type="ORF">CC117_33640</name>
</gene>
<dbReference type="AlphaFoldDB" id="A0A1S1R637"/>
<organism evidence="1 2">
    <name type="scientific">Parafrankia colletiae</name>
    <dbReference type="NCBI Taxonomy" id="573497"/>
    <lineage>
        <taxon>Bacteria</taxon>
        <taxon>Bacillati</taxon>
        <taxon>Actinomycetota</taxon>
        <taxon>Actinomycetes</taxon>
        <taxon>Frankiales</taxon>
        <taxon>Frankiaceae</taxon>
        <taxon>Parafrankia</taxon>
    </lineage>
</organism>
<protein>
    <submittedName>
        <fullName evidence="1">Uncharacterized protein</fullName>
    </submittedName>
</protein>
<evidence type="ECO:0000313" key="2">
    <source>
        <dbReference type="Proteomes" id="UP000179627"/>
    </source>
</evidence>
<reference evidence="2" key="1">
    <citation type="submission" date="2016-07" db="EMBL/GenBank/DDBJ databases">
        <title>Sequence Frankia sp. strain CcI1.17.</title>
        <authorList>
            <person name="Ghodhbane-Gtari F."/>
            <person name="Swanson E."/>
            <person name="Gueddou A."/>
            <person name="Morris K."/>
            <person name="Hezbri K."/>
            <person name="Ktari A."/>
            <person name="Nouioui I."/>
            <person name="Abebe-Akele F."/>
            <person name="Simpson S."/>
            <person name="Thomas K."/>
            <person name="Gtari M."/>
            <person name="Tisa L.S."/>
            <person name="Hurst S."/>
        </authorList>
    </citation>
    <scope>NUCLEOTIDE SEQUENCE [LARGE SCALE GENOMIC DNA]</scope>
    <source>
        <strain evidence="2">Cc1.17</strain>
    </source>
</reference>